<dbReference type="PANTHER" id="PTHR21299">
    <property type="entry name" value="CYTIDYLATE KINASE/PANTOATE-BETA-ALANINE LIGASE"/>
    <property type="match status" value="1"/>
</dbReference>
<evidence type="ECO:0000313" key="9">
    <source>
        <dbReference type="EMBL" id="GAL06539.1"/>
    </source>
</evidence>
<evidence type="ECO:0000256" key="8">
    <source>
        <dbReference type="ARBA" id="ARBA00048258"/>
    </source>
</evidence>
<dbReference type="EMBL" id="BBMN01000011">
    <property type="protein sequence ID" value="GAL06539.1"/>
    <property type="molecule type" value="Genomic_DNA"/>
</dbReference>
<dbReference type="Proteomes" id="UP000029227">
    <property type="component" value="Unassembled WGS sequence"/>
</dbReference>
<keyword evidence="4 9" id="KW-0436">Ligase</keyword>
<dbReference type="GO" id="GO:0005524">
    <property type="term" value="F:ATP binding"/>
    <property type="evidence" value="ECO:0007669"/>
    <property type="project" value="UniProtKB-KW"/>
</dbReference>
<accession>A0A090QXG5</accession>
<dbReference type="SUPFAM" id="SSF52374">
    <property type="entry name" value="Nucleotidylyl transferase"/>
    <property type="match status" value="1"/>
</dbReference>
<dbReference type="STRING" id="754436.JCM19237_2630"/>
<reference evidence="9 10" key="1">
    <citation type="journal article" date="2014" name="Genome Announc.">
        <title>Draft Genome Sequences of Two Vibrionaceae Species, Vibrio ponticus C121 and Photobacterium aphoticum C119, Isolated as Coral Reef Microbiota.</title>
        <authorList>
            <person name="Al-saari N."/>
            <person name="Meirelles P.M."/>
            <person name="Mino S."/>
            <person name="Suda W."/>
            <person name="Oshima K."/>
            <person name="Hattori M."/>
            <person name="Ohkuma M."/>
            <person name="Thompson F.L."/>
            <person name="Gomez-Gil B."/>
            <person name="Sawabe T."/>
            <person name="Sawabe T."/>
        </authorList>
    </citation>
    <scope>NUCLEOTIDE SEQUENCE [LARGE SCALE GENOMIC DNA]</scope>
    <source>
        <strain evidence="9 10">JCM 19237</strain>
    </source>
</reference>
<organism evidence="9 10">
    <name type="scientific">Photobacterium aphoticum</name>
    <dbReference type="NCBI Taxonomy" id="754436"/>
    <lineage>
        <taxon>Bacteria</taxon>
        <taxon>Pseudomonadati</taxon>
        <taxon>Pseudomonadota</taxon>
        <taxon>Gammaproteobacteria</taxon>
        <taxon>Vibrionales</taxon>
        <taxon>Vibrionaceae</taxon>
        <taxon>Photobacterium</taxon>
    </lineage>
</organism>
<evidence type="ECO:0000256" key="6">
    <source>
        <dbReference type="ARBA" id="ARBA00022741"/>
    </source>
</evidence>
<name>A0A090QXG5_9GAMM</name>
<dbReference type="GO" id="GO:0015940">
    <property type="term" value="P:pantothenate biosynthetic process"/>
    <property type="evidence" value="ECO:0007669"/>
    <property type="project" value="UniProtKB-KW"/>
</dbReference>
<evidence type="ECO:0000313" key="10">
    <source>
        <dbReference type="Proteomes" id="UP000029227"/>
    </source>
</evidence>
<evidence type="ECO:0000256" key="2">
    <source>
        <dbReference type="ARBA" id="ARBA00009256"/>
    </source>
</evidence>
<keyword evidence="5" id="KW-0566">Pantothenate biosynthesis</keyword>
<keyword evidence="6" id="KW-0547">Nucleotide-binding</keyword>
<comment type="similarity">
    <text evidence="2">Belongs to the pantothenate synthetase family.</text>
</comment>
<dbReference type="GO" id="GO:0005829">
    <property type="term" value="C:cytosol"/>
    <property type="evidence" value="ECO:0007669"/>
    <property type="project" value="TreeGrafter"/>
</dbReference>
<dbReference type="FunFam" id="3.30.1300.10:FF:000001">
    <property type="entry name" value="Pantothenate synthetase"/>
    <property type="match status" value="1"/>
</dbReference>
<evidence type="ECO:0000256" key="7">
    <source>
        <dbReference type="ARBA" id="ARBA00022840"/>
    </source>
</evidence>
<keyword evidence="7" id="KW-0067">ATP-binding</keyword>
<dbReference type="Gene3D" id="3.30.1300.10">
    <property type="entry name" value="Pantoate-beta-alanine ligase, C-terminal domain"/>
    <property type="match status" value="1"/>
</dbReference>
<comment type="pathway">
    <text evidence="1">Cofactor biosynthesis; (R)-pantothenate biosynthesis; (R)-pantothenate from (R)-pantoate and beta-alanine: step 1/1.</text>
</comment>
<dbReference type="GO" id="GO:0004592">
    <property type="term" value="F:pantoate-beta-alanine ligase activity"/>
    <property type="evidence" value="ECO:0007669"/>
    <property type="project" value="UniProtKB-EC"/>
</dbReference>
<dbReference type="PANTHER" id="PTHR21299:SF1">
    <property type="entry name" value="PANTOATE--BETA-ALANINE LIGASE"/>
    <property type="match status" value="1"/>
</dbReference>
<gene>
    <name evidence="9" type="ORF">JCM19237_2630</name>
</gene>
<evidence type="ECO:0000256" key="5">
    <source>
        <dbReference type="ARBA" id="ARBA00022655"/>
    </source>
</evidence>
<evidence type="ECO:0000256" key="1">
    <source>
        <dbReference type="ARBA" id="ARBA00004990"/>
    </source>
</evidence>
<dbReference type="AlphaFoldDB" id="A0A090QXG5"/>
<sequence>MTLDMAMDIEIVGVPTVRELDGLAMSSRNGYLTVDERQRAPVLARTMRWISSQMRGGRNDYAEIVVDANDQLRAAGLQPDEIYIRDAVTLQPVGEETQQAVILMSAFLGKARLIDNQVVELNNSSSLTPAKSDRSPTAHKIPVSSGIFMPVIHCLIPH</sequence>
<protein>
    <recommendedName>
        <fullName evidence="3">pantoate--beta-alanine ligase (AMP-forming)</fullName>
        <ecNumber evidence="3">6.3.2.1</ecNumber>
    </recommendedName>
</protein>
<dbReference type="InterPro" id="IPR042176">
    <property type="entry name" value="Pantoate_ligase_C"/>
</dbReference>
<evidence type="ECO:0000256" key="4">
    <source>
        <dbReference type="ARBA" id="ARBA00022598"/>
    </source>
</evidence>
<dbReference type="InterPro" id="IPR003721">
    <property type="entry name" value="Pantoate_ligase"/>
</dbReference>
<dbReference type="eggNOG" id="COG0414">
    <property type="taxonomic scope" value="Bacteria"/>
</dbReference>
<evidence type="ECO:0000256" key="3">
    <source>
        <dbReference type="ARBA" id="ARBA00012219"/>
    </source>
</evidence>
<dbReference type="Pfam" id="PF02569">
    <property type="entry name" value="Pantoate_ligase"/>
    <property type="match status" value="1"/>
</dbReference>
<proteinExistence type="inferred from homology"/>
<comment type="catalytic activity">
    <reaction evidence="8">
        <text>(R)-pantoate + beta-alanine + ATP = (R)-pantothenate + AMP + diphosphate + H(+)</text>
        <dbReference type="Rhea" id="RHEA:10912"/>
        <dbReference type="ChEBI" id="CHEBI:15378"/>
        <dbReference type="ChEBI" id="CHEBI:15980"/>
        <dbReference type="ChEBI" id="CHEBI:29032"/>
        <dbReference type="ChEBI" id="CHEBI:30616"/>
        <dbReference type="ChEBI" id="CHEBI:33019"/>
        <dbReference type="ChEBI" id="CHEBI:57966"/>
        <dbReference type="ChEBI" id="CHEBI:456215"/>
        <dbReference type="EC" id="6.3.2.1"/>
    </reaction>
</comment>
<dbReference type="EC" id="6.3.2.1" evidence="3"/>
<comment type="caution">
    <text evidence="9">The sequence shown here is derived from an EMBL/GenBank/DDBJ whole genome shotgun (WGS) entry which is preliminary data.</text>
</comment>